<evidence type="ECO:0000313" key="4">
    <source>
        <dbReference type="Proteomes" id="UP000007305"/>
    </source>
</evidence>
<evidence type="ECO:0000313" key="3">
    <source>
        <dbReference type="EnsemblPlants" id="Zm00001eb210060_P001"/>
    </source>
</evidence>
<dbReference type="Gramene" id="Zm00001eb210060_T001">
    <property type="protein sequence ID" value="Zm00001eb210060_P001"/>
    <property type="gene ID" value="Zm00001eb210060"/>
</dbReference>
<proteinExistence type="predicted"/>
<reference evidence="3" key="2">
    <citation type="submission" date="2019-07" db="EMBL/GenBank/DDBJ databases">
        <authorList>
            <person name="Seetharam A."/>
            <person name="Woodhouse M."/>
            <person name="Cannon E."/>
        </authorList>
    </citation>
    <scope>NUCLEOTIDE SEQUENCE [LARGE SCALE GENOMIC DNA]</scope>
    <source>
        <strain evidence="3">cv. B73</strain>
    </source>
</reference>
<organism evidence="3 4">
    <name type="scientific">Zea mays</name>
    <name type="common">Maize</name>
    <dbReference type="NCBI Taxonomy" id="4577"/>
    <lineage>
        <taxon>Eukaryota</taxon>
        <taxon>Viridiplantae</taxon>
        <taxon>Streptophyta</taxon>
        <taxon>Embryophyta</taxon>
        <taxon>Tracheophyta</taxon>
        <taxon>Spermatophyta</taxon>
        <taxon>Magnoliopsida</taxon>
        <taxon>Liliopsida</taxon>
        <taxon>Poales</taxon>
        <taxon>Poaceae</taxon>
        <taxon>PACMAD clade</taxon>
        <taxon>Panicoideae</taxon>
        <taxon>Andropogonodae</taxon>
        <taxon>Andropogoneae</taxon>
        <taxon>Tripsacinae</taxon>
        <taxon>Zea</taxon>
    </lineage>
</organism>
<reference evidence="4" key="1">
    <citation type="journal article" date="2009" name="Science">
        <title>The B73 maize genome: complexity, diversity, and dynamics.</title>
        <authorList>
            <person name="Schnable P.S."/>
            <person name="Ware D."/>
            <person name="Fulton R.S."/>
            <person name="Stein J.C."/>
            <person name="Wei F."/>
            <person name="Pasternak S."/>
            <person name="Liang C."/>
            <person name="Zhang J."/>
            <person name="Fulton L."/>
            <person name="Graves T.A."/>
            <person name="Minx P."/>
            <person name="Reily A.D."/>
            <person name="Courtney L."/>
            <person name="Kruchowski S.S."/>
            <person name="Tomlinson C."/>
            <person name="Strong C."/>
            <person name="Delehaunty K."/>
            <person name="Fronick C."/>
            <person name="Courtney B."/>
            <person name="Rock S.M."/>
            <person name="Belter E."/>
            <person name="Du F."/>
            <person name="Kim K."/>
            <person name="Abbott R.M."/>
            <person name="Cotton M."/>
            <person name="Levy A."/>
            <person name="Marchetto P."/>
            <person name="Ochoa K."/>
            <person name="Jackson S.M."/>
            <person name="Gillam B."/>
            <person name="Chen W."/>
            <person name="Yan L."/>
            <person name="Higginbotham J."/>
            <person name="Cardenas M."/>
            <person name="Waligorski J."/>
            <person name="Applebaum E."/>
            <person name="Phelps L."/>
            <person name="Falcone J."/>
            <person name="Kanchi K."/>
            <person name="Thane T."/>
            <person name="Scimone A."/>
            <person name="Thane N."/>
            <person name="Henke J."/>
            <person name="Wang T."/>
            <person name="Ruppert J."/>
            <person name="Shah N."/>
            <person name="Rotter K."/>
            <person name="Hodges J."/>
            <person name="Ingenthron E."/>
            <person name="Cordes M."/>
            <person name="Kohlberg S."/>
            <person name="Sgro J."/>
            <person name="Delgado B."/>
            <person name="Mead K."/>
            <person name="Chinwalla A."/>
            <person name="Leonard S."/>
            <person name="Crouse K."/>
            <person name="Collura K."/>
            <person name="Kudrna D."/>
            <person name="Currie J."/>
            <person name="He R."/>
            <person name="Angelova A."/>
            <person name="Rajasekar S."/>
            <person name="Mueller T."/>
            <person name="Lomeli R."/>
            <person name="Scara G."/>
            <person name="Ko A."/>
            <person name="Delaney K."/>
            <person name="Wissotski M."/>
            <person name="Lopez G."/>
            <person name="Campos D."/>
            <person name="Braidotti M."/>
            <person name="Ashley E."/>
            <person name="Golser W."/>
            <person name="Kim H."/>
            <person name="Lee S."/>
            <person name="Lin J."/>
            <person name="Dujmic Z."/>
            <person name="Kim W."/>
            <person name="Talag J."/>
            <person name="Zuccolo A."/>
            <person name="Fan C."/>
            <person name="Sebastian A."/>
            <person name="Kramer M."/>
            <person name="Spiegel L."/>
            <person name="Nascimento L."/>
            <person name="Zutavern T."/>
            <person name="Miller B."/>
            <person name="Ambroise C."/>
            <person name="Muller S."/>
            <person name="Spooner W."/>
            <person name="Narechania A."/>
            <person name="Ren L."/>
            <person name="Wei S."/>
            <person name="Kumari S."/>
            <person name="Faga B."/>
            <person name="Levy M.J."/>
            <person name="McMahan L."/>
            <person name="Van Buren P."/>
            <person name="Vaughn M.W."/>
            <person name="Ying K."/>
            <person name="Yeh C.-T."/>
            <person name="Emrich S.J."/>
            <person name="Jia Y."/>
            <person name="Kalyanaraman A."/>
            <person name="Hsia A.-P."/>
            <person name="Barbazuk W.B."/>
            <person name="Baucom R.S."/>
            <person name="Brutnell T.P."/>
            <person name="Carpita N.C."/>
            <person name="Chaparro C."/>
            <person name="Chia J.-M."/>
            <person name="Deragon J.-M."/>
            <person name="Estill J.C."/>
            <person name="Fu Y."/>
            <person name="Jeddeloh J.A."/>
            <person name="Han Y."/>
            <person name="Lee H."/>
            <person name="Li P."/>
            <person name="Lisch D.R."/>
            <person name="Liu S."/>
            <person name="Liu Z."/>
            <person name="Nagel D.H."/>
            <person name="McCann M.C."/>
            <person name="SanMiguel P."/>
            <person name="Myers A.M."/>
            <person name="Nettleton D."/>
            <person name="Nguyen J."/>
            <person name="Penning B.W."/>
            <person name="Ponnala L."/>
            <person name="Schneider K.L."/>
            <person name="Schwartz D.C."/>
            <person name="Sharma A."/>
            <person name="Soderlund C."/>
            <person name="Springer N.M."/>
            <person name="Sun Q."/>
            <person name="Wang H."/>
            <person name="Waterman M."/>
            <person name="Westerman R."/>
            <person name="Wolfgruber T.K."/>
            <person name="Yang L."/>
            <person name="Yu Y."/>
            <person name="Zhang L."/>
            <person name="Zhou S."/>
            <person name="Zhu Q."/>
            <person name="Bennetzen J.L."/>
            <person name="Dawe R.K."/>
            <person name="Jiang J."/>
            <person name="Jiang N."/>
            <person name="Presting G.G."/>
            <person name="Wessler S.R."/>
            <person name="Aluru S."/>
            <person name="Martienssen R.A."/>
            <person name="Clifton S.W."/>
            <person name="McCombie W.R."/>
            <person name="Wing R.A."/>
            <person name="Wilson R.K."/>
        </authorList>
    </citation>
    <scope>NUCLEOTIDE SEQUENCE [LARGE SCALE GENOMIC DNA]</scope>
    <source>
        <strain evidence="4">cv. B73</strain>
    </source>
</reference>
<dbReference type="EnsemblPlants" id="Zm00001eb210060_T001">
    <property type="protein sequence ID" value="Zm00001eb210060_P001"/>
    <property type="gene ID" value="Zm00001eb210060"/>
</dbReference>
<protein>
    <submittedName>
        <fullName evidence="3">Uncharacterized protein</fullName>
    </submittedName>
</protein>
<name>A0A804P5P0_MAIZE</name>
<keyword evidence="2" id="KW-0472">Membrane</keyword>
<dbReference type="AlphaFoldDB" id="A0A804P5P0"/>
<evidence type="ECO:0000256" key="2">
    <source>
        <dbReference type="SAM" id="Phobius"/>
    </source>
</evidence>
<accession>A0A804P5P0</accession>
<feature type="transmembrane region" description="Helical" evidence="2">
    <location>
        <begin position="6"/>
        <end position="24"/>
    </location>
</feature>
<keyword evidence="4" id="KW-1185">Reference proteome</keyword>
<feature type="region of interest" description="Disordered" evidence="1">
    <location>
        <begin position="119"/>
        <end position="176"/>
    </location>
</feature>
<dbReference type="Proteomes" id="UP000007305">
    <property type="component" value="Chromosome 4"/>
</dbReference>
<keyword evidence="2" id="KW-0812">Transmembrane</keyword>
<keyword evidence="2" id="KW-1133">Transmembrane helix</keyword>
<reference evidence="3" key="3">
    <citation type="submission" date="2021-05" db="UniProtKB">
        <authorList>
            <consortium name="EnsemblPlants"/>
        </authorList>
    </citation>
    <scope>IDENTIFICATION</scope>
    <source>
        <strain evidence="3">cv. B73</strain>
    </source>
</reference>
<sequence>MNNILLLLSFLMYVIISAFYTVLLRCEHAYIFMPLCYIEEFLATTDESNEEPVSKHSPKSGEIICKHKDKGFEHFAHGLCEKCYNKFTKLSGRLEGGSVPPAFQRAEKKRLEAAKRAEEAAAAKEAALEESLCDTQNSEVESAMTPRKGLSGDKSSKMGSEGLINDSMPPKDPEEG</sequence>
<evidence type="ECO:0000256" key="1">
    <source>
        <dbReference type="SAM" id="MobiDB-lite"/>
    </source>
</evidence>
<dbReference type="InParanoid" id="A0A804P5P0"/>